<dbReference type="InterPro" id="IPR035965">
    <property type="entry name" value="PAS-like_dom_sf"/>
</dbReference>
<keyword evidence="6" id="KW-1185">Reference proteome</keyword>
<dbReference type="PROSITE" id="PS50113">
    <property type="entry name" value="PAC"/>
    <property type="match status" value="2"/>
</dbReference>
<dbReference type="CDD" id="cd11386">
    <property type="entry name" value="MCP_signal"/>
    <property type="match status" value="1"/>
</dbReference>
<dbReference type="EMBL" id="CP022579">
    <property type="protein sequence ID" value="QEL65540.1"/>
    <property type="molecule type" value="Genomic_DNA"/>
</dbReference>
<dbReference type="Gene3D" id="1.10.287.950">
    <property type="entry name" value="Methyl-accepting chemotaxis protein"/>
    <property type="match status" value="1"/>
</dbReference>
<dbReference type="Pfam" id="PF08447">
    <property type="entry name" value="PAS_3"/>
    <property type="match status" value="1"/>
</dbReference>
<protein>
    <submittedName>
        <fullName evidence="5">Methyl-accepting chemotaxis protein</fullName>
    </submittedName>
</protein>
<proteinExistence type="predicted"/>
<dbReference type="PROSITE" id="PS50112">
    <property type="entry name" value="PAS"/>
    <property type="match status" value="2"/>
</dbReference>
<reference evidence="5 6" key="1">
    <citation type="submission" date="2017-07" db="EMBL/GenBank/DDBJ databases">
        <title>Complete genome sequence of Oryzomicrobium terrae TPP412.</title>
        <authorList>
            <person name="Chiu L.-W."/>
            <person name="Lo K.-J."/>
            <person name="Tsai Y.-M."/>
            <person name="Lin S.-S."/>
            <person name="Kuo C.-H."/>
            <person name="Liu C.-T."/>
        </authorList>
    </citation>
    <scope>NUCLEOTIDE SEQUENCE [LARGE SCALE GENOMIC DNA]</scope>
    <source>
        <strain evidence="5 6">TPP412</strain>
    </source>
</reference>
<dbReference type="InterPro" id="IPR013656">
    <property type="entry name" value="PAS_4"/>
</dbReference>
<keyword evidence="1" id="KW-0807">Transducer</keyword>
<dbReference type="Pfam" id="PF08448">
    <property type="entry name" value="PAS_4"/>
    <property type="match status" value="1"/>
</dbReference>
<dbReference type="NCBIfam" id="TIGR00229">
    <property type="entry name" value="sensory_box"/>
    <property type="match status" value="2"/>
</dbReference>
<dbReference type="PROSITE" id="PS50111">
    <property type="entry name" value="CHEMOTAXIS_TRANSDUC_2"/>
    <property type="match status" value="1"/>
</dbReference>
<feature type="domain" description="PAC" evidence="4">
    <location>
        <begin position="216"/>
        <end position="268"/>
    </location>
</feature>
<dbReference type="SUPFAM" id="SSF58104">
    <property type="entry name" value="Methyl-accepting chemotaxis protein (MCP) signaling domain"/>
    <property type="match status" value="1"/>
</dbReference>
<evidence type="ECO:0000259" key="3">
    <source>
        <dbReference type="PROSITE" id="PS50112"/>
    </source>
</evidence>
<organism evidence="5 6">
    <name type="scientific">Oryzomicrobium terrae</name>
    <dbReference type="NCBI Taxonomy" id="1735038"/>
    <lineage>
        <taxon>Bacteria</taxon>
        <taxon>Pseudomonadati</taxon>
        <taxon>Pseudomonadota</taxon>
        <taxon>Betaproteobacteria</taxon>
        <taxon>Rhodocyclales</taxon>
        <taxon>Rhodocyclaceae</taxon>
        <taxon>Oryzomicrobium</taxon>
    </lineage>
</organism>
<dbReference type="InterPro" id="IPR000014">
    <property type="entry name" value="PAS"/>
</dbReference>
<evidence type="ECO:0000256" key="1">
    <source>
        <dbReference type="PROSITE-ProRule" id="PRU00284"/>
    </source>
</evidence>
<dbReference type="SMART" id="SM00091">
    <property type="entry name" value="PAS"/>
    <property type="match status" value="2"/>
</dbReference>
<evidence type="ECO:0000313" key="6">
    <source>
        <dbReference type="Proteomes" id="UP000323671"/>
    </source>
</evidence>
<dbReference type="SUPFAM" id="SSF55785">
    <property type="entry name" value="PYP-like sensor domain (PAS domain)"/>
    <property type="match status" value="2"/>
</dbReference>
<feature type="domain" description="PAC" evidence="4">
    <location>
        <begin position="94"/>
        <end position="146"/>
    </location>
</feature>
<dbReference type="KEGG" id="otr:OTERR_20640"/>
<feature type="domain" description="Methyl-accepting transducer" evidence="2">
    <location>
        <begin position="268"/>
        <end position="438"/>
    </location>
</feature>
<dbReference type="InterPro" id="IPR050903">
    <property type="entry name" value="Bact_Chemotaxis_MeTrfase"/>
</dbReference>
<dbReference type="GO" id="GO:0007165">
    <property type="term" value="P:signal transduction"/>
    <property type="evidence" value="ECO:0007669"/>
    <property type="project" value="UniProtKB-KW"/>
</dbReference>
<dbReference type="Pfam" id="PF00015">
    <property type="entry name" value="MCPsignal"/>
    <property type="match status" value="1"/>
</dbReference>
<feature type="domain" description="PAS" evidence="3">
    <location>
        <begin position="40"/>
        <end position="65"/>
    </location>
</feature>
<feature type="domain" description="PAS" evidence="3">
    <location>
        <begin position="140"/>
        <end position="187"/>
    </location>
</feature>
<dbReference type="Gene3D" id="3.30.450.20">
    <property type="entry name" value="PAS domain"/>
    <property type="match status" value="2"/>
</dbReference>
<gene>
    <name evidence="5" type="primary">mcp</name>
    <name evidence="5" type="ORF">OTERR_20640</name>
</gene>
<dbReference type="InterPro" id="IPR001610">
    <property type="entry name" value="PAC"/>
</dbReference>
<sequence>MLGFTTSLKQQLAASEAARLPLQTLFDAMRRTVAMIEFGADGVILDANANFGQVMGYAPAELIGQHHRIFCSRELAASADYARFWEQLRRGESFSGKFERVRKDGAPVWLEATYFPVLDANGAVSRIVKIASDITARIIEATRARNLVSALNRSMAVIEFDMDGTILDANPNFLATMGYRLEDIRGRHHRIFCTQDYVTSPAYQALWLQLNRGEFFAGECERVHRDGQSVWLEATYNPVNDEHGKPYRVIKFATDITERVLRHRAEQQGARTAYEISRETAQLSTDGERIILQAIDKMRALAAQVGDSSQQVESLGAQTSQITSIVNTIKEIADQTNLLALNAAIEAARAGEAGRGFAVVADEVRKLAERTAKSTTEISTMITTIQGESQAVIDCMAASLTEVDAGVAHANEAGAAINRIRQGARNVVEVVEKLSSAI</sequence>
<dbReference type="PANTHER" id="PTHR24422:SF10">
    <property type="entry name" value="CHEMOTAXIS PROTEIN METHYLTRANSFERASE 2"/>
    <property type="match status" value="1"/>
</dbReference>
<evidence type="ECO:0000259" key="4">
    <source>
        <dbReference type="PROSITE" id="PS50113"/>
    </source>
</evidence>
<name>A0A5C1E9I2_9RHOO</name>
<evidence type="ECO:0000259" key="2">
    <source>
        <dbReference type="PROSITE" id="PS50111"/>
    </source>
</evidence>
<dbReference type="SMART" id="SM00086">
    <property type="entry name" value="PAC"/>
    <property type="match status" value="2"/>
</dbReference>
<dbReference type="InterPro" id="IPR004089">
    <property type="entry name" value="MCPsignal_dom"/>
</dbReference>
<dbReference type="CDD" id="cd00130">
    <property type="entry name" value="PAS"/>
    <property type="match status" value="2"/>
</dbReference>
<evidence type="ECO:0000313" key="5">
    <source>
        <dbReference type="EMBL" id="QEL65540.1"/>
    </source>
</evidence>
<accession>A0A5C1E9I2</accession>
<dbReference type="AlphaFoldDB" id="A0A5C1E9I2"/>
<dbReference type="RefSeq" id="WP_149425722.1">
    <property type="nucleotide sequence ID" value="NZ_CP022579.1"/>
</dbReference>
<dbReference type="InterPro" id="IPR013655">
    <property type="entry name" value="PAS_fold_3"/>
</dbReference>
<dbReference type="PANTHER" id="PTHR24422">
    <property type="entry name" value="CHEMOTAXIS PROTEIN METHYLTRANSFERASE"/>
    <property type="match status" value="1"/>
</dbReference>
<dbReference type="Proteomes" id="UP000323671">
    <property type="component" value="Chromosome"/>
</dbReference>
<dbReference type="SMART" id="SM00283">
    <property type="entry name" value="MA"/>
    <property type="match status" value="1"/>
</dbReference>
<dbReference type="GO" id="GO:0016020">
    <property type="term" value="C:membrane"/>
    <property type="evidence" value="ECO:0007669"/>
    <property type="project" value="InterPro"/>
</dbReference>
<dbReference type="InterPro" id="IPR000700">
    <property type="entry name" value="PAS-assoc_C"/>
</dbReference>